<proteinExistence type="predicted"/>
<dbReference type="Gramene" id="KCW78229">
    <property type="protein sequence ID" value="KCW78229"/>
    <property type="gene ID" value="EUGRSUZ_D02414"/>
</dbReference>
<sequence>MRALVKSFFSWHFTNRTCVMMSAEDMAKNNRRRQSPRLDLFRQVLWPRSKPLPPSSVKSLPSPETIPAATRLRGELHGVIHCNSWRQPMYRRLHQIQVLCATRPSKAPSKTPSNKNRE</sequence>
<name>A0A059CJ07_EUCGR</name>
<accession>A0A059CJ07</accession>
<dbReference type="EMBL" id="KK198756">
    <property type="protein sequence ID" value="KCW78229.1"/>
    <property type="molecule type" value="Genomic_DNA"/>
</dbReference>
<dbReference type="AlphaFoldDB" id="A0A059CJ07"/>
<dbReference type="InParanoid" id="A0A059CJ07"/>
<gene>
    <name evidence="1" type="ORF">EUGRSUZ_D02414</name>
</gene>
<organism evidence="1">
    <name type="scientific">Eucalyptus grandis</name>
    <name type="common">Flooded gum</name>
    <dbReference type="NCBI Taxonomy" id="71139"/>
    <lineage>
        <taxon>Eukaryota</taxon>
        <taxon>Viridiplantae</taxon>
        <taxon>Streptophyta</taxon>
        <taxon>Embryophyta</taxon>
        <taxon>Tracheophyta</taxon>
        <taxon>Spermatophyta</taxon>
        <taxon>Magnoliopsida</taxon>
        <taxon>eudicotyledons</taxon>
        <taxon>Gunneridae</taxon>
        <taxon>Pentapetalae</taxon>
        <taxon>rosids</taxon>
        <taxon>malvids</taxon>
        <taxon>Myrtales</taxon>
        <taxon>Myrtaceae</taxon>
        <taxon>Myrtoideae</taxon>
        <taxon>Eucalypteae</taxon>
        <taxon>Eucalyptus</taxon>
    </lineage>
</organism>
<protein>
    <submittedName>
        <fullName evidence="1">Uncharacterized protein</fullName>
    </submittedName>
</protein>
<evidence type="ECO:0000313" key="1">
    <source>
        <dbReference type="EMBL" id="KCW78229.1"/>
    </source>
</evidence>
<reference evidence="1" key="1">
    <citation type="submission" date="2013-07" db="EMBL/GenBank/DDBJ databases">
        <title>The genome of Eucalyptus grandis.</title>
        <authorList>
            <person name="Schmutz J."/>
            <person name="Hayes R."/>
            <person name="Myburg A."/>
            <person name="Tuskan G."/>
            <person name="Grattapaglia D."/>
            <person name="Rokhsar D.S."/>
        </authorList>
    </citation>
    <scope>NUCLEOTIDE SEQUENCE</scope>
    <source>
        <tissue evidence="1">Leaf extractions</tissue>
    </source>
</reference>